<evidence type="ECO:0000313" key="2">
    <source>
        <dbReference type="Proteomes" id="UP000653797"/>
    </source>
</evidence>
<organism evidence="1 2">
    <name type="scientific">Spirosoma validum</name>
    <dbReference type="NCBI Taxonomy" id="2771355"/>
    <lineage>
        <taxon>Bacteria</taxon>
        <taxon>Pseudomonadati</taxon>
        <taxon>Bacteroidota</taxon>
        <taxon>Cytophagia</taxon>
        <taxon>Cytophagales</taxon>
        <taxon>Cytophagaceae</taxon>
        <taxon>Spirosoma</taxon>
    </lineage>
</organism>
<protein>
    <recommendedName>
        <fullName evidence="3">AlgX/AlgJ SGNH hydrolase-like domain-containing protein</fullName>
    </recommendedName>
</protein>
<name>A0A927GG81_9BACT</name>
<proteinExistence type="predicted"/>
<evidence type="ECO:0000313" key="1">
    <source>
        <dbReference type="EMBL" id="MBD2756596.1"/>
    </source>
</evidence>
<dbReference type="AlphaFoldDB" id="A0A927GG81"/>
<sequence>MLSTLLKWFFLVLSGGILIVGLSPDMQRWLDRKRLIPNQYDHGDLYNLTNLSNFREEDFSANDNLTKADEPATHYPGVHLFTIGDSFVAMDTNYYAGGRNEHVWVGHKHSPVAPLDTTKHNILVIEFIERVLQERLYAPDFQQIYIQNGIVPSDQPNAVAEEPVEAEKPNDKLFARFGPEINQRLEFLLFNSKVFIWFKELKAQIMLSVFGRVTGAAISHDKQHLFYTQEVDTNYVLSAFRPISDRKLDTLVTNLNTIRRHYLRMGFDEVYVCMIPNKVTILEPNHGIYNHQIERIEANPRLEAPIISMIDTLRQHPEWYHLGDGHWNKEGKRFWLRRVNSVAAEWAAKPKT</sequence>
<dbReference type="RefSeq" id="WP_191042216.1">
    <property type="nucleotide sequence ID" value="NZ_JACXAA010000013.1"/>
</dbReference>
<dbReference type="EMBL" id="JACXAA010000013">
    <property type="protein sequence ID" value="MBD2756596.1"/>
    <property type="molecule type" value="Genomic_DNA"/>
</dbReference>
<accession>A0A927GG81</accession>
<keyword evidence="2" id="KW-1185">Reference proteome</keyword>
<gene>
    <name evidence="1" type="ORF">IC230_27180</name>
</gene>
<reference evidence="1" key="1">
    <citation type="submission" date="2020-09" db="EMBL/GenBank/DDBJ databases">
        <authorList>
            <person name="Kim M.K."/>
        </authorList>
    </citation>
    <scope>NUCLEOTIDE SEQUENCE</scope>
    <source>
        <strain evidence="1">BT704</strain>
    </source>
</reference>
<dbReference type="Proteomes" id="UP000653797">
    <property type="component" value="Unassembled WGS sequence"/>
</dbReference>
<evidence type="ECO:0008006" key="3">
    <source>
        <dbReference type="Google" id="ProtNLM"/>
    </source>
</evidence>
<comment type="caution">
    <text evidence="1">The sequence shown here is derived from an EMBL/GenBank/DDBJ whole genome shotgun (WGS) entry which is preliminary data.</text>
</comment>